<keyword evidence="5 9" id="KW-0418">Kinase</keyword>
<dbReference type="Proteomes" id="UP001174909">
    <property type="component" value="Unassembled WGS sequence"/>
</dbReference>
<dbReference type="Gene3D" id="1.10.510.10">
    <property type="entry name" value="Transferase(Phosphotransferase) domain 1"/>
    <property type="match status" value="1"/>
</dbReference>
<evidence type="ECO:0000256" key="6">
    <source>
        <dbReference type="ARBA" id="ARBA00022840"/>
    </source>
</evidence>
<dbReference type="InterPro" id="IPR011009">
    <property type="entry name" value="Kinase-like_dom_sf"/>
</dbReference>
<dbReference type="Gene3D" id="3.30.200.20">
    <property type="entry name" value="Phosphorylase Kinase, domain 1"/>
    <property type="match status" value="1"/>
</dbReference>
<evidence type="ECO:0000313" key="9">
    <source>
        <dbReference type="EMBL" id="CAI8030250.1"/>
    </source>
</evidence>
<keyword evidence="4" id="KW-0547">Nucleotide-binding</keyword>
<gene>
    <name evidence="9" type="ORF">GBAR_LOCUS17156</name>
</gene>
<dbReference type="AlphaFoldDB" id="A0AA35WXH4"/>
<dbReference type="Pfam" id="PF00069">
    <property type="entry name" value="Pkinase"/>
    <property type="match status" value="1"/>
</dbReference>
<evidence type="ECO:0000256" key="4">
    <source>
        <dbReference type="ARBA" id="ARBA00022741"/>
    </source>
</evidence>
<dbReference type="PANTHER" id="PTHR24349">
    <property type="entry name" value="SERINE/THREONINE-PROTEIN KINASE"/>
    <property type="match status" value="1"/>
</dbReference>
<accession>A0AA35WXH4</accession>
<evidence type="ECO:0000313" key="10">
    <source>
        <dbReference type="Proteomes" id="UP001174909"/>
    </source>
</evidence>
<name>A0AA35WXH4_GEOBA</name>
<keyword evidence="6" id="KW-0067">ATP-binding</keyword>
<evidence type="ECO:0000256" key="3">
    <source>
        <dbReference type="ARBA" id="ARBA00022679"/>
    </source>
</evidence>
<dbReference type="InterPro" id="IPR000719">
    <property type="entry name" value="Prot_kinase_dom"/>
</dbReference>
<dbReference type="InterPro" id="IPR050205">
    <property type="entry name" value="CDPK_Ser/Thr_kinases"/>
</dbReference>
<keyword evidence="2" id="KW-0723">Serine/threonine-protein kinase</keyword>
<evidence type="ECO:0000256" key="1">
    <source>
        <dbReference type="ARBA" id="ARBA00006692"/>
    </source>
</evidence>
<dbReference type="PROSITE" id="PS50011">
    <property type="entry name" value="PROTEIN_KINASE_DOM"/>
    <property type="match status" value="1"/>
</dbReference>
<organism evidence="9 10">
    <name type="scientific">Geodia barretti</name>
    <name type="common">Barrett's horny sponge</name>
    <dbReference type="NCBI Taxonomy" id="519541"/>
    <lineage>
        <taxon>Eukaryota</taxon>
        <taxon>Metazoa</taxon>
        <taxon>Porifera</taxon>
        <taxon>Demospongiae</taxon>
        <taxon>Heteroscleromorpha</taxon>
        <taxon>Tetractinellida</taxon>
        <taxon>Astrophorina</taxon>
        <taxon>Geodiidae</taxon>
        <taxon>Geodia</taxon>
    </lineage>
</organism>
<dbReference type="SUPFAM" id="SSF56112">
    <property type="entry name" value="Protein kinase-like (PK-like)"/>
    <property type="match status" value="1"/>
</dbReference>
<comment type="similarity">
    <text evidence="1">Belongs to the protein kinase superfamily. CAMK Ser/Thr protein kinase family.</text>
</comment>
<dbReference type="EMBL" id="CASHTH010002465">
    <property type="protein sequence ID" value="CAI8030250.1"/>
    <property type="molecule type" value="Genomic_DNA"/>
</dbReference>
<keyword evidence="10" id="KW-1185">Reference proteome</keyword>
<sequence>MTHYDREPVFKTHPITRDYEINWKKNLGSGVSGPVRLCIHRETGKKYALKILLDRPKARKEVSLHWRCSSSRYVVRAIDVFANEVILPGDSVAKKRILLVMELMEGGELFEYITKRRNFTEREASQILNQVVQAVRDCHHLNIAHRDIKPENLLLEKCDVRAGENPTSLKVKLADFGFAKIDNGDLTTPQFTPYYVAPQVLEAQKRQKEIRSGVRSPGSPYYYDRSCDMWSLGVILYIMLCGYPPFYSEIPSQSLSQRMKSRIMSGSFEFPDKEWNNISDNAKDLVRKLLCVDATKRITIDEAIRHPWLSSGSFPTADLPSPGIMLDKEALDQAKAFHSEFLQGMRREEEGFFLKPIGKSQNKLLSNRKKTLAQNNTEATDGASAVSPATTTREGLDSLRELKDLCAMPPPLPPSTSGESYADSSLIEGVKKALMYNEGHERLQSAIQAESWNGTEFVAMVNRQRLALSLQAVIDSFPTVLVSESSTS</sequence>
<reference evidence="9" key="1">
    <citation type="submission" date="2023-03" db="EMBL/GenBank/DDBJ databases">
        <authorList>
            <person name="Steffen K."/>
            <person name="Cardenas P."/>
        </authorList>
    </citation>
    <scope>NUCLEOTIDE SEQUENCE</scope>
</reference>
<evidence type="ECO:0000256" key="7">
    <source>
        <dbReference type="SAM" id="MobiDB-lite"/>
    </source>
</evidence>
<dbReference type="SMART" id="SM00220">
    <property type="entry name" value="S_TKc"/>
    <property type="match status" value="1"/>
</dbReference>
<feature type="domain" description="Protein kinase" evidence="8">
    <location>
        <begin position="21"/>
        <end position="309"/>
    </location>
</feature>
<evidence type="ECO:0000256" key="5">
    <source>
        <dbReference type="ARBA" id="ARBA00022777"/>
    </source>
</evidence>
<dbReference type="GO" id="GO:0004674">
    <property type="term" value="F:protein serine/threonine kinase activity"/>
    <property type="evidence" value="ECO:0007669"/>
    <property type="project" value="UniProtKB-KW"/>
</dbReference>
<evidence type="ECO:0000256" key="2">
    <source>
        <dbReference type="ARBA" id="ARBA00022527"/>
    </source>
</evidence>
<dbReference type="GO" id="GO:0005524">
    <property type="term" value="F:ATP binding"/>
    <property type="evidence" value="ECO:0007669"/>
    <property type="project" value="UniProtKB-KW"/>
</dbReference>
<dbReference type="FunFam" id="3.30.200.20:FF:000209">
    <property type="entry name" value="MAP kinase-activated protein kinase 5 isoform X1"/>
    <property type="match status" value="1"/>
</dbReference>
<comment type="caution">
    <text evidence="9">The sequence shown here is derived from an EMBL/GenBank/DDBJ whole genome shotgun (WGS) entry which is preliminary data.</text>
</comment>
<evidence type="ECO:0000259" key="8">
    <source>
        <dbReference type="PROSITE" id="PS50011"/>
    </source>
</evidence>
<keyword evidence="3" id="KW-0808">Transferase</keyword>
<dbReference type="PROSITE" id="PS00108">
    <property type="entry name" value="PROTEIN_KINASE_ST"/>
    <property type="match status" value="1"/>
</dbReference>
<protein>
    <submittedName>
        <fullName evidence="9">MAP kinase-activated protein kinase 5</fullName>
    </submittedName>
</protein>
<proteinExistence type="inferred from homology"/>
<dbReference type="InterPro" id="IPR008271">
    <property type="entry name" value="Ser/Thr_kinase_AS"/>
</dbReference>
<feature type="region of interest" description="Disordered" evidence="7">
    <location>
        <begin position="373"/>
        <end position="393"/>
    </location>
</feature>